<evidence type="ECO:0000256" key="1">
    <source>
        <dbReference type="SAM" id="MobiDB-lite"/>
    </source>
</evidence>
<keyword evidence="3" id="KW-1185">Reference proteome</keyword>
<gene>
    <name evidence="2" type="ORF">AVEN_236750_1</name>
</gene>
<comment type="caution">
    <text evidence="2">The sequence shown here is derived from an EMBL/GenBank/DDBJ whole genome shotgun (WGS) entry which is preliminary data.</text>
</comment>
<reference evidence="2 3" key="1">
    <citation type="journal article" date="2019" name="Sci. Rep.">
        <title>Orb-weaving spider Araneus ventricosus genome elucidates the spidroin gene catalogue.</title>
        <authorList>
            <person name="Kono N."/>
            <person name="Nakamura H."/>
            <person name="Ohtoshi R."/>
            <person name="Moran D.A.P."/>
            <person name="Shinohara A."/>
            <person name="Yoshida Y."/>
            <person name="Fujiwara M."/>
            <person name="Mori M."/>
            <person name="Tomita M."/>
            <person name="Arakawa K."/>
        </authorList>
    </citation>
    <scope>NUCLEOTIDE SEQUENCE [LARGE SCALE GENOMIC DNA]</scope>
</reference>
<dbReference type="OrthoDB" id="6437361at2759"/>
<feature type="compositionally biased region" description="Polar residues" evidence="1">
    <location>
        <begin position="90"/>
        <end position="120"/>
    </location>
</feature>
<evidence type="ECO:0008006" key="4">
    <source>
        <dbReference type="Google" id="ProtNLM"/>
    </source>
</evidence>
<feature type="region of interest" description="Disordered" evidence="1">
    <location>
        <begin position="41"/>
        <end position="120"/>
    </location>
</feature>
<evidence type="ECO:0000313" key="3">
    <source>
        <dbReference type="Proteomes" id="UP000499080"/>
    </source>
</evidence>
<accession>A0A4Y2JDF0</accession>
<name>A0A4Y2JDF0_ARAVE</name>
<feature type="compositionally biased region" description="Low complexity" evidence="1">
    <location>
        <begin position="50"/>
        <end position="69"/>
    </location>
</feature>
<sequence length="354" mass="38911">MTSSSQHSKCSISFCEGKAAFILLDHLEASQLAIEISEVKPHKNSKDTETQTVSAVVSSTQQVSSSDTSHLPGHISFRPLPPNSIEVPEQYTSSHPMASNSSTSFPVQHPTSNQKETSYISPPHYSTGSTILLYPAPNSNLILPDLLSETITSKDFNLVDIKLIRGNGLAVTLQSQKDIVKLTSKIEENSILNSAITPKFPGKRNPSIPSTIKEEAIQEALKSQLHLANPLNPRFNFKGSSPNSTNWVFEAPATILNTILQSKKILIGWRMFPISEFYHLKKCNFCQAFGHTTKDCTHQLPSCSTCAGHHPSSNCQSSMRCCVNCYESNLYSGIVHKTSHSAKDLLAHSFRQKS</sequence>
<evidence type="ECO:0000313" key="2">
    <source>
        <dbReference type="EMBL" id="GBM87226.1"/>
    </source>
</evidence>
<protein>
    <recommendedName>
        <fullName evidence="4">CCHC-type domain-containing protein</fullName>
    </recommendedName>
</protein>
<dbReference type="AlphaFoldDB" id="A0A4Y2JDF0"/>
<dbReference type="EMBL" id="BGPR01003367">
    <property type="protein sequence ID" value="GBM87226.1"/>
    <property type="molecule type" value="Genomic_DNA"/>
</dbReference>
<proteinExistence type="predicted"/>
<organism evidence="2 3">
    <name type="scientific">Araneus ventricosus</name>
    <name type="common">Orbweaver spider</name>
    <name type="synonym">Epeira ventricosa</name>
    <dbReference type="NCBI Taxonomy" id="182803"/>
    <lineage>
        <taxon>Eukaryota</taxon>
        <taxon>Metazoa</taxon>
        <taxon>Ecdysozoa</taxon>
        <taxon>Arthropoda</taxon>
        <taxon>Chelicerata</taxon>
        <taxon>Arachnida</taxon>
        <taxon>Araneae</taxon>
        <taxon>Araneomorphae</taxon>
        <taxon>Entelegynae</taxon>
        <taxon>Araneoidea</taxon>
        <taxon>Araneidae</taxon>
        <taxon>Araneus</taxon>
    </lineage>
</organism>
<dbReference type="Proteomes" id="UP000499080">
    <property type="component" value="Unassembled WGS sequence"/>
</dbReference>